<evidence type="ECO:0000313" key="9">
    <source>
        <dbReference type="Proteomes" id="UP000245320"/>
    </source>
</evidence>
<evidence type="ECO:0000256" key="2">
    <source>
        <dbReference type="ARBA" id="ARBA00022692"/>
    </source>
</evidence>
<keyword evidence="4 8" id="KW-1133">Transmembrane helix</keyword>
<dbReference type="PANTHER" id="PTHR14856:SF10">
    <property type="entry name" value="SOLUTE CARRIER FAMILY 66 MEMBER 2"/>
    <property type="match status" value="1"/>
</dbReference>
<feature type="transmembrane region" description="Helical" evidence="8">
    <location>
        <begin position="16"/>
        <end position="37"/>
    </location>
</feature>
<dbReference type="Proteomes" id="UP000245320">
    <property type="component" value="Chromosome 13"/>
</dbReference>
<dbReference type="OrthoDB" id="9680435at2759"/>
<keyword evidence="9" id="KW-1185">Reference proteome</keyword>
<dbReference type="PANTHER" id="PTHR14856">
    <property type="entry name" value="PQ-LOOP REPEAT-CONTAINING PROTEIN 1-LIKE PROTEIN"/>
    <property type="match status" value="1"/>
</dbReference>
<keyword evidence="3" id="KW-0677">Repeat</keyword>
<dbReference type="Pfam" id="PF04193">
    <property type="entry name" value="PQ-loop"/>
    <property type="match status" value="2"/>
</dbReference>
<evidence type="ECO:0000256" key="6">
    <source>
        <dbReference type="ARBA" id="ARBA00040648"/>
    </source>
</evidence>
<keyword evidence="5 8" id="KW-0472">Membrane</keyword>
<dbReference type="FunCoup" id="A0A6J3PUI8">
    <property type="interactions" value="876"/>
</dbReference>
<dbReference type="RefSeq" id="XP_033693775.1">
    <property type="nucleotide sequence ID" value="XM_033837884.1"/>
</dbReference>
<dbReference type="GO" id="GO:0005802">
    <property type="term" value="C:trans-Golgi network"/>
    <property type="evidence" value="ECO:0007669"/>
    <property type="project" value="TreeGrafter"/>
</dbReference>
<name>A0A6J3PUI8_TURTR</name>
<feature type="transmembrane region" description="Helical" evidence="8">
    <location>
        <begin position="49"/>
        <end position="69"/>
    </location>
</feature>
<evidence type="ECO:0000256" key="7">
    <source>
        <dbReference type="ARBA" id="ARBA00043159"/>
    </source>
</evidence>
<dbReference type="AlphaFoldDB" id="A0A6J3PUI8"/>
<dbReference type="CTD" id="80148"/>
<evidence type="ECO:0000256" key="3">
    <source>
        <dbReference type="ARBA" id="ARBA00022737"/>
    </source>
</evidence>
<dbReference type="InterPro" id="IPR006603">
    <property type="entry name" value="PQ-loop_rpt"/>
</dbReference>
<reference evidence="10" key="1">
    <citation type="submission" date="2025-08" db="UniProtKB">
        <authorList>
            <consortium name="RefSeq"/>
        </authorList>
    </citation>
    <scope>IDENTIFICATION</scope>
    <source>
        <tissue evidence="10">Spleen</tissue>
    </source>
</reference>
<evidence type="ECO:0000256" key="8">
    <source>
        <dbReference type="SAM" id="Phobius"/>
    </source>
</evidence>
<evidence type="ECO:0000256" key="4">
    <source>
        <dbReference type="ARBA" id="ARBA00022989"/>
    </source>
</evidence>
<dbReference type="InParanoid" id="A0A6J3PUI8"/>
<dbReference type="InterPro" id="IPR052241">
    <property type="entry name" value="SLC66/Scramblase_ANY1"/>
</dbReference>
<accession>A0A6J3PUI8</accession>
<evidence type="ECO:0000313" key="10">
    <source>
        <dbReference type="RefSeq" id="XP_033693775.1"/>
    </source>
</evidence>
<dbReference type="GO" id="GO:0045332">
    <property type="term" value="P:phospholipid translocation"/>
    <property type="evidence" value="ECO:0007669"/>
    <property type="project" value="TreeGrafter"/>
</dbReference>
<organism evidence="9 10">
    <name type="scientific">Tursiops truncatus</name>
    <name type="common">Atlantic bottle-nosed dolphin</name>
    <name type="synonym">Delphinus truncatus</name>
    <dbReference type="NCBI Taxonomy" id="9739"/>
    <lineage>
        <taxon>Eukaryota</taxon>
        <taxon>Metazoa</taxon>
        <taxon>Chordata</taxon>
        <taxon>Craniata</taxon>
        <taxon>Vertebrata</taxon>
        <taxon>Euteleostomi</taxon>
        <taxon>Mammalia</taxon>
        <taxon>Eutheria</taxon>
        <taxon>Laurasiatheria</taxon>
        <taxon>Artiodactyla</taxon>
        <taxon>Whippomorpha</taxon>
        <taxon>Cetacea</taxon>
        <taxon>Odontoceti</taxon>
        <taxon>Delphinidae</taxon>
        <taxon>Tursiops</taxon>
    </lineage>
</organism>
<dbReference type="GO" id="GO:0016020">
    <property type="term" value="C:membrane"/>
    <property type="evidence" value="ECO:0007669"/>
    <property type="project" value="UniProtKB-SubCell"/>
</dbReference>
<dbReference type="GO" id="GO:0005829">
    <property type="term" value="C:cytosol"/>
    <property type="evidence" value="ECO:0007669"/>
    <property type="project" value="GOC"/>
</dbReference>
<comment type="subcellular location">
    <subcellularLocation>
        <location evidence="1">Membrane</location>
        <topology evidence="1">Multi-pass membrane protein</topology>
    </subcellularLocation>
</comment>
<dbReference type="FunFam" id="1.20.1280.290:FF:000008">
    <property type="entry name" value="PQ-loop repeat-containing protein 1"/>
    <property type="match status" value="1"/>
</dbReference>
<dbReference type="Gene3D" id="1.20.1280.290">
    <property type="match status" value="1"/>
</dbReference>
<evidence type="ECO:0000256" key="1">
    <source>
        <dbReference type="ARBA" id="ARBA00004141"/>
    </source>
</evidence>
<keyword evidence="2 8" id="KW-0812">Transmembrane</keyword>
<dbReference type="GO" id="GO:0042147">
    <property type="term" value="P:retrograde transport, endosome to Golgi"/>
    <property type="evidence" value="ECO:0007669"/>
    <property type="project" value="TreeGrafter"/>
</dbReference>
<protein>
    <recommendedName>
        <fullName evidence="6">Solute carrier family 66 member 2</fullName>
    </recommendedName>
    <alternativeName>
        <fullName evidence="7">PQ-loop repeat-containing protein 1</fullName>
    </alternativeName>
</protein>
<evidence type="ECO:0000256" key="5">
    <source>
        <dbReference type="ARBA" id="ARBA00023136"/>
    </source>
</evidence>
<dbReference type="GeneID" id="101329415"/>
<gene>
    <name evidence="10" type="primary">SLC66A2</name>
</gene>
<sequence>MDAEGLGWLLVPLQQLVSWGAAGAMVFGGVVPYIPQYRDIRRTQNAEGFSTYVCLVLLVANILRILFWFGRPAPCLRGVASEARPAPPDAAALPPQVREALRGAAALAERCHDPDHAADAEALHRGPRGQRAEPEAPGLCRPRPPALLALGQLWGLRAVCPGLHRCGGLCHLPVHRLGPFRGEPGLPGRADRGHAGHAAALPQPPPPVHGGHEVGARQGPVSTEGMSIKMVLMWTSGDTFKTVYFLLNGAPLQFSACGLLQVLVDLAILGQAYVFTRHPLKPAPHAAHPASAKAL</sequence>
<dbReference type="GO" id="GO:0005768">
    <property type="term" value="C:endosome"/>
    <property type="evidence" value="ECO:0007669"/>
    <property type="project" value="TreeGrafter"/>
</dbReference>
<proteinExistence type="predicted"/>